<proteinExistence type="predicted"/>
<dbReference type="EMBL" id="JAEHOE010000016">
    <property type="protein sequence ID" value="KAG2496903.1"/>
    <property type="molecule type" value="Genomic_DNA"/>
</dbReference>
<dbReference type="SUPFAM" id="SSF49503">
    <property type="entry name" value="Cupredoxins"/>
    <property type="match status" value="1"/>
</dbReference>
<name>A0A836C2N6_9CHLO</name>
<protein>
    <recommendedName>
        <fullName evidence="3">Plastocyanin-like domain-containing protein</fullName>
    </recommendedName>
</protein>
<evidence type="ECO:0000313" key="1">
    <source>
        <dbReference type="EMBL" id="KAG2496903.1"/>
    </source>
</evidence>
<evidence type="ECO:0000313" key="2">
    <source>
        <dbReference type="Proteomes" id="UP000612055"/>
    </source>
</evidence>
<organism evidence="1 2">
    <name type="scientific">Edaphochlamys debaryana</name>
    <dbReference type="NCBI Taxonomy" id="47281"/>
    <lineage>
        <taxon>Eukaryota</taxon>
        <taxon>Viridiplantae</taxon>
        <taxon>Chlorophyta</taxon>
        <taxon>core chlorophytes</taxon>
        <taxon>Chlorophyceae</taxon>
        <taxon>CS clade</taxon>
        <taxon>Chlamydomonadales</taxon>
        <taxon>Chlamydomonadales incertae sedis</taxon>
        <taxon>Edaphochlamys</taxon>
    </lineage>
</organism>
<sequence>MRWLDLTVQQVNATGQLSIVPGCSFRLMGRDGVPLPTTPRLVQSKGLNGQTVSNLIINTGNRVDVLVKCDAPGTYLLVSGGAGPFKTNPAACKTTHCELFGDTPVTGATVLPGNNLYNGFELSGAVMAVLNVAPLPADGSLAAEPNFADGVCRSMLEKWYYTDFLNFPPGATKQCFSFMNANFGGMCAVNNQPLLVTPVEQGTSQEWEVRDTTYHPFHLHMAPVRMAKLPRCATDVTNIGCPTPAPPLPHPCPTPAPLGASTGHAIPHEDEGCLAVLEMTCPGSKPKTASCPNTY</sequence>
<dbReference type="Gene3D" id="2.60.40.420">
    <property type="entry name" value="Cupredoxins - blue copper proteins"/>
    <property type="match status" value="1"/>
</dbReference>
<accession>A0A836C2N6</accession>
<dbReference type="Proteomes" id="UP000612055">
    <property type="component" value="Unassembled WGS sequence"/>
</dbReference>
<comment type="caution">
    <text evidence="1">The sequence shown here is derived from an EMBL/GenBank/DDBJ whole genome shotgun (WGS) entry which is preliminary data.</text>
</comment>
<dbReference type="OrthoDB" id="531195at2759"/>
<dbReference type="AlphaFoldDB" id="A0A836C2N6"/>
<keyword evidence="2" id="KW-1185">Reference proteome</keyword>
<gene>
    <name evidence="1" type="ORF">HYH03_004909</name>
</gene>
<reference evidence="1" key="1">
    <citation type="journal article" date="2020" name="bioRxiv">
        <title>Comparative genomics of Chlamydomonas.</title>
        <authorList>
            <person name="Craig R.J."/>
            <person name="Hasan A.R."/>
            <person name="Ness R.W."/>
            <person name="Keightley P.D."/>
        </authorList>
    </citation>
    <scope>NUCLEOTIDE SEQUENCE</scope>
    <source>
        <strain evidence="1">CCAP 11/70</strain>
    </source>
</reference>
<evidence type="ECO:0008006" key="3">
    <source>
        <dbReference type="Google" id="ProtNLM"/>
    </source>
</evidence>
<dbReference type="InterPro" id="IPR008972">
    <property type="entry name" value="Cupredoxin"/>
</dbReference>